<protein>
    <recommendedName>
        <fullName evidence="10">2-dehydropantoate 2-reductase</fullName>
    </recommendedName>
</protein>
<evidence type="ECO:0000259" key="5">
    <source>
        <dbReference type="Pfam" id="PF02558"/>
    </source>
</evidence>
<dbReference type="InterPro" id="IPR008927">
    <property type="entry name" value="6-PGluconate_DH-like_C_sf"/>
</dbReference>
<dbReference type="GO" id="GO:0008677">
    <property type="term" value="F:2-dehydropantoate 2-reductase activity"/>
    <property type="evidence" value="ECO:0007669"/>
    <property type="project" value="InterPro"/>
</dbReference>
<feature type="domain" description="DUF7726" evidence="7">
    <location>
        <begin position="55"/>
        <end position="124"/>
    </location>
</feature>
<dbReference type="InterPro" id="IPR056143">
    <property type="entry name" value="DUF7726"/>
</dbReference>
<feature type="domain" description="Ketopantoate reductase C-terminal" evidence="6">
    <location>
        <begin position="397"/>
        <end position="518"/>
    </location>
</feature>
<dbReference type="NCBIfam" id="TIGR00745">
    <property type="entry name" value="apbA_panE"/>
    <property type="match status" value="1"/>
</dbReference>
<dbReference type="Gene3D" id="3.40.50.720">
    <property type="entry name" value="NAD(P)-binding Rossmann-like Domain"/>
    <property type="match status" value="1"/>
</dbReference>
<dbReference type="PANTHER" id="PTHR42339">
    <property type="entry name" value="HISTONE H1"/>
    <property type="match status" value="1"/>
</dbReference>
<evidence type="ECO:0000256" key="4">
    <source>
        <dbReference type="SAM" id="MobiDB-lite"/>
    </source>
</evidence>
<name>A0A0G4MDK7_VERLO</name>
<dbReference type="InterPro" id="IPR003710">
    <property type="entry name" value="ApbA"/>
</dbReference>
<keyword evidence="2" id="KW-0521">NADP</keyword>
<dbReference type="AlphaFoldDB" id="A0A0G4MDK7"/>
<dbReference type="Pfam" id="PF24852">
    <property type="entry name" value="DUF7726"/>
    <property type="match status" value="2"/>
</dbReference>
<keyword evidence="3" id="KW-0560">Oxidoreductase</keyword>
<dbReference type="PANTHER" id="PTHR42339:SF1">
    <property type="entry name" value="HISTONE H1"/>
    <property type="match status" value="1"/>
</dbReference>
<evidence type="ECO:0008006" key="10">
    <source>
        <dbReference type="Google" id="ProtNLM"/>
    </source>
</evidence>
<evidence type="ECO:0000259" key="6">
    <source>
        <dbReference type="Pfam" id="PF08546"/>
    </source>
</evidence>
<dbReference type="InterPro" id="IPR013332">
    <property type="entry name" value="KPR_N"/>
</dbReference>
<evidence type="ECO:0000313" key="9">
    <source>
        <dbReference type="Proteomes" id="UP000044602"/>
    </source>
</evidence>
<dbReference type="Pfam" id="PF08546">
    <property type="entry name" value="ApbA_C"/>
    <property type="match status" value="1"/>
</dbReference>
<evidence type="ECO:0000256" key="3">
    <source>
        <dbReference type="ARBA" id="ARBA00023002"/>
    </source>
</evidence>
<dbReference type="FunFam" id="1.10.1040.10:FF:000017">
    <property type="entry name" value="2-dehydropantoate 2-reductase"/>
    <property type="match status" value="1"/>
</dbReference>
<evidence type="ECO:0000259" key="7">
    <source>
        <dbReference type="Pfam" id="PF24852"/>
    </source>
</evidence>
<sequence length="527" mass="58756">MVGARSTVDAATTSNLNPPSSSATSTHKKRKSDAIEDCQALPQIDDDDPRLDLCEDSANQIRRKIRNFIEGGYMKVGEFQTAIGCSPASYQRFMKQVGPHVGYGSDVFHAANRFFRKRELQGLKAAPGKKVRRGVESKDLDVSGITLEGESEQAVKVYDTCDDVRRKINAFLRKPDVTQAAFCREIAKSFPGDRKVQSKQLNDFLGKKGATAGNTSCVYYGSYVFFEKHRLKEGKAKTQMREEMEKIHPGGMNTTEVMNYVTCFGNERPYTDKYVAEAGQRFDLIVCANKALDQDASAAQIAPAVDEKRTTIAIIQNGVGNEEPFRKRFPRTTIISCVTWTAATQPEPGQFEQIKSEDLQIGLYPNKYLDSGSEQEKLDRFSALLRQGNTVFNVVPDIQVLRWEKVVWNVAWNSLTTLTQLDTHAWLSSSPGAKLMTHKLMTEVIDVAIACNVPLDHELADRLIDRILSIGPISSSMAMDCQAGREMEVDIILGYPLRKARELGVATPMLEALHTILVAVNHRLKKH</sequence>
<proteinExistence type="inferred from homology"/>
<keyword evidence="9" id="KW-1185">Reference proteome</keyword>
<feature type="region of interest" description="Disordered" evidence="4">
    <location>
        <begin position="1"/>
        <end position="34"/>
    </location>
</feature>
<accession>A0A0G4MDK7</accession>
<comment type="similarity">
    <text evidence="1">Belongs to the ketopantoate reductase family.</text>
</comment>
<reference evidence="8 9" key="1">
    <citation type="submission" date="2015-05" db="EMBL/GenBank/DDBJ databases">
        <authorList>
            <person name="Wang D.B."/>
            <person name="Wang M."/>
        </authorList>
    </citation>
    <scope>NUCLEOTIDE SEQUENCE [LARGE SCALE GENOMIC DNA]</scope>
    <source>
        <strain evidence="8">VL1</strain>
    </source>
</reference>
<feature type="compositionally biased region" description="Polar residues" evidence="4">
    <location>
        <begin position="9"/>
        <end position="25"/>
    </location>
</feature>
<organism evidence="8 9">
    <name type="scientific">Verticillium longisporum</name>
    <name type="common">Verticillium dahliae var. longisporum</name>
    <dbReference type="NCBI Taxonomy" id="100787"/>
    <lineage>
        <taxon>Eukaryota</taxon>
        <taxon>Fungi</taxon>
        <taxon>Dikarya</taxon>
        <taxon>Ascomycota</taxon>
        <taxon>Pezizomycotina</taxon>
        <taxon>Sordariomycetes</taxon>
        <taxon>Hypocreomycetidae</taxon>
        <taxon>Glomerellales</taxon>
        <taxon>Plectosphaerellaceae</taxon>
        <taxon>Verticillium</taxon>
    </lineage>
</organism>
<evidence type="ECO:0000313" key="8">
    <source>
        <dbReference type="EMBL" id="CRK32050.1"/>
    </source>
</evidence>
<dbReference type="EMBL" id="CVQH01021973">
    <property type="protein sequence ID" value="CRK32050.1"/>
    <property type="molecule type" value="Genomic_DNA"/>
</dbReference>
<evidence type="ECO:0000256" key="2">
    <source>
        <dbReference type="ARBA" id="ARBA00022857"/>
    </source>
</evidence>
<evidence type="ECO:0000256" key="1">
    <source>
        <dbReference type="ARBA" id="ARBA00007870"/>
    </source>
</evidence>
<gene>
    <name evidence="8" type="ORF">BN1708_016060</name>
</gene>
<dbReference type="SUPFAM" id="SSF48179">
    <property type="entry name" value="6-phosphogluconate dehydrogenase C-terminal domain-like"/>
    <property type="match status" value="1"/>
</dbReference>
<feature type="domain" description="Ketopantoate reductase N-terminal" evidence="5">
    <location>
        <begin position="271"/>
        <end position="365"/>
    </location>
</feature>
<dbReference type="InterPro" id="IPR013328">
    <property type="entry name" value="6PGD_dom2"/>
</dbReference>
<dbReference type="GO" id="GO:0015940">
    <property type="term" value="P:pantothenate biosynthetic process"/>
    <property type="evidence" value="ECO:0007669"/>
    <property type="project" value="InterPro"/>
</dbReference>
<dbReference type="Gene3D" id="1.10.1040.10">
    <property type="entry name" value="N-(1-d-carboxylethyl)-l-norvaline Dehydrogenase, domain 2"/>
    <property type="match status" value="1"/>
</dbReference>
<dbReference type="Pfam" id="PF02558">
    <property type="entry name" value="ApbA"/>
    <property type="match status" value="1"/>
</dbReference>
<dbReference type="InterPro" id="IPR013752">
    <property type="entry name" value="KPA_reductase"/>
</dbReference>
<feature type="domain" description="DUF7726" evidence="7">
    <location>
        <begin position="156"/>
        <end position="235"/>
    </location>
</feature>
<dbReference type="Proteomes" id="UP000044602">
    <property type="component" value="Unassembled WGS sequence"/>
</dbReference>